<name>A0A8J3I4X1_9CHLR</name>
<evidence type="ECO:0000313" key="3">
    <source>
        <dbReference type="EMBL" id="GHO46710.1"/>
    </source>
</evidence>
<comment type="caution">
    <text evidence="3">The sequence shown here is derived from an EMBL/GenBank/DDBJ whole genome shotgun (WGS) entry which is preliminary data.</text>
</comment>
<feature type="region of interest" description="Disordered" evidence="1">
    <location>
        <begin position="149"/>
        <end position="171"/>
    </location>
</feature>
<evidence type="ECO:0000256" key="1">
    <source>
        <dbReference type="SAM" id="MobiDB-lite"/>
    </source>
</evidence>
<reference evidence="3" key="1">
    <citation type="submission" date="2020-10" db="EMBL/GenBank/DDBJ databases">
        <title>Taxonomic study of unclassified bacteria belonging to the class Ktedonobacteria.</title>
        <authorList>
            <person name="Yabe S."/>
            <person name="Wang C.M."/>
            <person name="Zheng Y."/>
            <person name="Sakai Y."/>
            <person name="Cavaletti L."/>
            <person name="Monciardini P."/>
            <person name="Donadio S."/>
        </authorList>
    </citation>
    <scope>NUCLEOTIDE SEQUENCE</scope>
    <source>
        <strain evidence="3">SOSP1-1</strain>
    </source>
</reference>
<dbReference type="Pfam" id="PF13649">
    <property type="entry name" value="Methyltransf_25"/>
    <property type="match status" value="1"/>
</dbReference>
<dbReference type="InterPro" id="IPR029063">
    <property type="entry name" value="SAM-dependent_MTases_sf"/>
</dbReference>
<dbReference type="AlphaFoldDB" id="A0A8J3I4X1"/>
<accession>A0A8J3I4X1</accession>
<sequence>MLDFGWRYDLMLWYFNTFTAPGKWRALQREIIELADLQSGEAVLDVGCGTGTLAIDAYRLVGAKGRVCGIDPGSKQIERAYRKARTDAPSINFQVGAIENLPFPDKSFDLVLSTLMMHVLPDDLKRQGLVEIERVLKPGGRVLIVDTRRSEEGSTRPAHTGPWNSGVQDQPGLLSEAGFIQIESGKLGTDSPKLPEIGYVKARKSL</sequence>
<dbReference type="SUPFAM" id="SSF53335">
    <property type="entry name" value="S-adenosyl-L-methionine-dependent methyltransferases"/>
    <property type="match status" value="1"/>
</dbReference>
<dbReference type="GO" id="GO:0008168">
    <property type="term" value="F:methyltransferase activity"/>
    <property type="evidence" value="ECO:0007669"/>
    <property type="project" value="TreeGrafter"/>
</dbReference>
<dbReference type="InterPro" id="IPR041698">
    <property type="entry name" value="Methyltransf_25"/>
</dbReference>
<gene>
    <name evidence="3" type="ORF">KSX_48730</name>
</gene>
<dbReference type="Gene3D" id="3.40.50.150">
    <property type="entry name" value="Vaccinia Virus protein VP39"/>
    <property type="match status" value="1"/>
</dbReference>
<dbReference type="PANTHER" id="PTHR43591">
    <property type="entry name" value="METHYLTRANSFERASE"/>
    <property type="match status" value="1"/>
</dbReference>
<dbReference type="CDD" id="cd02440">
    <property type="entry name" value="AdoMet_MTases"/>
    <property type="match status" value="1"/>
</dbReference>
<feature type="domain" description="Methyltransferase" evidence="2">
    <location>
        <begin position="43"/>
        <end position="140"/>
    </location>
</feature>
<organism evidence="3 4">
    <name type="scientific">Ktedonospora formicarum</name>
    <dbReference type="NCBI Taxonomy" id="2778364"/>
    <lineage>
        <taxon>Bacteria</taxon>
        <taxon>Bacillati</taxon>
        <taxon>Chloroflexota</taxon>
        <taxon>Ktedonobacteria</taxon>
        <taxon>Ktedonobacterales</taxon>
        <taxon>Ktedonobacteraceae</taxon>
        <taxon>Ktedonospora</taxon>
    </lineage>
</organism>
<evidence type="ECO:0000259" key="2">
    <source>
        <dbReference type="Pfam" id="PF13649"/>
    </source>
</evidence>
<evidence type="ECO:0000313" key="4">
    <source>
        <dbReference type="Proteomes" id="UP000612362"/>
    </source>
</evidence>
<dbReference type="Proteomes" id="UP000612362">
    <property type="component" value="Unassembled WGS sequence"/>
</dbReference>
<dbReference type="PANTHER" id="PTHR43591:SF24">
    <property type="entry name" value="2-METHOXY-6-POLYPRENYL-1,4-BENZOQUINOL METHYLASE, MITOCHONDRIAL"/>
    <property type="match status" value="1"/>
</dbReference>
<keyword evidence="4" id="KW-1185">Reference proteome</keyword>
<proteinExistence type="predicted"/>
<dbReference type="EMBL" id="BNJF01000002">
    <property type="protein sequence ID" value="GHO46710.1"/>
    <property type="molecule type" value="Genomic_DNA"/>
</dbReference>
<protein>
    <recommendedName>
        <fullName evidence="2">Methyltransferase domain-containing protein</fullName>
    </recommendedName>
</protein>